<comment type="catalytic activity">
    <reaction evidence="6 8">
        <text>dCMP + ATP = dCDP + ADP</text>
        <dbReference type="Rhea" id="RHEA:25094"/>
        <dbReference type="ChEBI" id="CHEBI:30616"/>
        <dbReference type="ChEBI" id="CHEBI:57566"/>
        <dbReference type="ChEBI" id="CHEBI:58593"/>
        <dbReference type="ChEBI" id="CHEBI:456216"/>
        <dbReference type="EC" id="2.7.4.25"/>
    </reaction>
</comment>
<evidence type="ECO:0000313" key="12">
    <source>
        <dbReference type="Proteomes" id="UP000219994"/>
    </source>
</evidence>
<evidence type="ECO:0000256" key="5">
    <source>
        <dbReference type="ARBA" id="ARBA00022840"/>
    </source>
</evidence>
<organism evidence="11 12">
    <name type="scientific">Candidatus Lumbricidiphila eiseniae</name>
    <dbReference type="NCBI Taxonomy" id="1969409"/>
    <lineage>
        <taxon>Bacteria</taxon>
        <taxon>Bacillati</taxon>
        <taxon>Actinomycetota</taxon>
        <taxon>Actinomycetes</taxon>
        <taxon>Micrococcales</taxon>
        <taxon>Microbacteriaceae</taxon>
        <taxon>Candidatus Lumbricidiphila</taxon>
    </lineage>
</organism>
<comment type="similarity">
    <text evidence="1 8">Belongs to the cytidylate kinase family. Type 1 subfamily.</text>
</comment>
<dbReference type="Gene3D" id="3.40.50.300">
    <property type="entry name" value="P-loop containing nucleotide triphosphate hydrolases"/>
    <property type="match status" value="1"/>
</dbReference>
<dbReference type="GO" id="GO:0036431">
    <property type="term" value="F:dCMP kinase activity"/>
    <property type="evidence" value="ECO:0007669"/>
    <property type="project" value="InterPro"/>
</dbReference>
<name>A0A2A6FTB6_9MICO</name>
<evidence type="ECO:0000256" key="6">
    <source>
        <dbReference type="ARBA" id="ARBA00047615"/>
    </source>
</evidence>
<feature type="compositionally biased region" description="Polar residues" evidence="9">
    <location>
        <begin position="259"/>
        <end position="268"/>
    </location>
</feature>
<evidence type="ECO:0000256" key="2">
    <source>
        <dbReference type="ARBA" id="ARBA00022679"/>
    </source>
</evidence>
<dbReference type="InterPro" id="IPR011994">
    <property type="entry name" value="Cytidylate_kinase_dom"/>
</dbReference>
<dbReference type="GO" id="GO:0006220">
    <property type="term" value="P:pyrimidine nucleotide metabolic process"/>
    <property type="evidence" value="ECO:0007669"/>
    <property type="project" value="UniProtKB-UniRule"/>
</dbReference>
<reference evidence="12" key="1">
    <citation type="submission" date="2017-03" db="EMBL/GenBank/DDBJ databases">
        <authorList>
            <person name="Lund M.B."/>
        </authorList>
    </citation>
    <scope>NUCLEOTIDE SEQUENCE [LARGE SCALE GENOMIC DNA]</scope>
</reference>
<dbReference type="HAMAP" id="MF_00238">
    <property type="entry name" value="Cytidyl_kinase_type1"/>
    <property type="match status" value="1"/>
</dbReference>
<comment type="catalytic activity">
    <reaction evidence="7 8">
        <text>CMP + ATP = CDP + ADP</text>
        <dbReference type="Rhea" id="RHEA:11600"/>
        <dbReference type="ChEBI" id="CHEBI:30616"/>
        <dbReference type="ChEBI" id="CHEBI:58069"/>
        <dbReference type="ChEBI" id="CHEBI:60377"/>
        <dbReference type="ChEBI" id="CHEBI:456216"/>
        <dbReference type="EC" id="2.7.4.25"/>
    </reaction>
</comment>
<comment type="subcellular location">
    <subcellularLocation>
        <location evidence="8">Cytoplasm</location>
    </subcellularLocation>
</comment>
<dbReference type="GO" id="GO:0005524">
    <property type="term" value="F:ATP binding"/>
    <property type="evidence" value="ECO:0007669"/>
    <property type="project" value="UniProtKB-UniRule"/>
</dbReference>
<protein>
    <recommendedName>
        <fullName evidence="8">Cytidylate kinase</fullName>
        <shortName evidence="8">CK</shortName>
        <ecNumber evidence="8">2.7.4.25</ecNumber>
    </recommendedName>
    <alternativeName>
        <fullName evidence="8">Cytidine monophosphate kinase</fullName>
        <shortName evidence="8">CMP kinase</shortName>
    </alternativeName>
</protein>
<dbReference type="Proteomes" id="UP000219994">
    <property type="component" value="Unassembled WGS sequence"/>
</dbReference>
<keyword evidence="2 8" id="KW-0808">Transferase</keyword>
<feature type="region of interest" description="Disordered" evidence="9">
    <location>
        <begin position="249"/>
        <end position="268"/>
    </location>
</feature>
<evidence type="ECO:0000256" key="3">
    <source>
        <dbReference type="ARBA" id="ARBA00022741"/>
    </source>
</evidence>
<keyword evidence="8" id="KW-0963">Cytoplasm</keyword>
<proteinExistence type="inferred from homology"/>
<keyword evidence="5 8" id="KW-0067">ATP-binding</keyword>
<evidence type="ECO:0000256" key="4">
    <source>
        <dbReference type="ARBA" id="ARBA00022777"/>
    </source>
</evidence>
<dbReference type="SUPFAM" id="SSF52540">
    <property type="entry name" value="P-loop containing nucleoside triphosphate hydrolases"/>
    <property type="match status" value="1"/>
</dbReference>
<keyword evidence="3 8" id="KW-0547">Nucleotide-binding</keyword>
<comment type="caution">
    <text evidence="11">The sequence shown here is derived from an EMBL/GenBank/DDBJ whole genome shotgun (WGS) entry which is preliminary data.</text>
</comment>
<dbReference type="EC" id="2.7.4.25" evidence="8"/>
<evidence type="ECO:0000256" key="8">
    <source>
        <dbReference type="HAMAP-Rule" id="MF_00238"/>
    </source>
</evidence>
<accession>A0A2A6FTB6</accession>
<sequence length="268" mass="28338">MSADRVTGDLEAPNRATGAGCTAARGIPFVVAIDGLAGSGKSSVSREVATRLGFGVLDTGAVYRAFAWHASTAGVDFTDEHSVLHSFDRFDYRVNTDPAVSRVGVGERDVSHIIRTPEVTALVARIAPVASVRARLVQIFRDLIAREQRPGIVVEGRDITSVVAQDAPVRILLAASEPVRIARRTGEVVGTTAARSTVAAALRVRDEGDAQRFSLEQPADGIHLIDSTELDFEQTVTAVLGVIVAARESADPSAPHPTTALSNPEETP</sequence>
<dbReference type="AlphaFoldDB" id="A0A2A6FTB6"/>
<keyword evidence="4 8" id="KW-0418">Kinase</keyword>
<dbReference type="EMBL" id="NAEP01000027">
    <property type="protein sequence ID" value="PDQ35856.1"/>
    <property type="molecule type" value="Genomic_DNA"/>
</dbReference>
<feature type="binding site" evidence="8">
    <location>
        <begin position="35"/>
        <end position="43"/>
    </location>
    <ligand>
        <name>ATP</name>
        <dbReference type="ChEBI" id="CHEBI:30616"/>
    </ligand>
</feature>
<dbReference type="InterPro" id="IPR003136">
    <property type="entry name" value="Cytidylate_kin"/>
</dbReference>
<evidence type="ECO:0000313" key="11">
    <source>
        <dbReference type="EMBL" id="PDQ35856.1"/>
    </source>
</evidence>
<dbReference type="NCBIfam" id="TIGR00017">
    <property type="entry name" value="cmk"/>
    <property type="match status" value="1"/>
</dbReference>
<dbReference type="GO" id="GO:0005737">
    <property type="term" value="C:cytoplasm"/>
    <property type="evidence" value="ECO:0007669"/>
    <property type="project" value="UniProtKB-SubCell"/>
</dbReference>
<dbReference type="InterPro" id="IPR027417">
    <property type="entry name" value="P-loop_NTPase"/>
</dbReference>
<gene>
    <name evidence="8" type="primary">cmk</name>
    <name evidence="11" type="ORF">B5766_03935</name>
</gene>
<evidence type="ECO:0000259" key="10">
    <source>
        <dbReference type="Pfam" id="PF02224"/>
    </source>
</evidence>
<dbReference type="GO" id="GO:0036430">
    <property type="term" value="F:CMP kinase activity"/>
    <property type="evidence" value="ECO:0007669"/>
    <property type="project" value="RHEA"/>
</dbReference>
<dbReference type="Pfam" id="PF02224">
    <property type="entry name" value="Cytidylate_kin"/>
    <property type="match status" value="1"/>
</dbReference>
<evidence type="ECO:0000256" key="7">
    <source>
        <dbReference type="ARBA" id="ARBA00048478"/>
    </source>
</evidence>
<feature type="domain" description="Cytidylate kinase" evidence="10">
    <location>
        <begin position="31"/>
        <end position="241"/>
    </location>
</feature>
<evidence type="ECO:0000256" key="1">
    <source>
        <dbReference type="ARBA" id="ARBA00009427"/>
    </source>
</evidence>
<evidence type="ECO:0000256" key="9">
    <source>
        <dbReference type="SAM" id="MobiDB-lite"/>
    </source>
</evidence>
<dbReference type="CDD" id="cd02020">
    <property type="entry name" value="CMPK"/>
    <property type="match status" value="1"/>
</dbReference>